<accession>A0A3L8PKR0</accession>
<evidence type="ECO:0000313" key="1">
    <source>
        <dbReference type="EMBL" id="RLV55178.1"/>
    </source>
</evidence>
<dbReference type="InterPro" id="IPR021329">
    <property type="entry name" value="DUF2938"/>
</dbReference>
<gene>
    <name evidence="1" type="ORF">D9V41_12730</name>
</gene>
<organism evidence="1 2">
    <name type="scientific">Aeromicrobium phragmitis</name>
    <dbReference type="NCBI Taxonomy" id="2478914"/>
    <lineage>
        <taxon>Bacteria</taxon>
        <taxon>Bacillati</taxon>
        <taxon>Actinomycetota</taxon>
        <taxon>Actinomycetes</taxon>
        <taxon>Propionibacteriales</taxon>
        <taxon>Nocardioidaceae</taxon>
        <taxon>Aeromicrobium</taxon>
    </lineage>
</organism>
<protein>
    <submittedName>
        <fullName evidence="1">DUF2938 family protein</fullName>
    </submittedName>
</protein>
<dbReference type="OrthoDB" id="9812539at2"/>
<comment type="caution">
    <text evidence="1">The sequence shown here is derived from an EMBL/GenBank/DDBJ whole genome shotgun (WGS) entry which is preliminary data.</text>
</comment>
<dbReference type="RefSeq" id="WP_121794954.1">
    <property type="nucleotide sequence ID" value="NZ_RDBF01000010.1"/>
</dbReference>
<dbReference type="AlphaFoldDB" id="A0A3L8PKR0"/>
<dbReference type="Proteomes" id="UP000282515">
    <property type="component" value="Unassembled WGS sequence"/>
</dbReference>
<proteinExistence type="predicted"/>
<sequence>MNRWNCAATAVAIGCGATAIMDLAGEVIRHTSGGKPLDHALVRRRIGHFTNGTFTYETTGQSEPVQGAKALGWAAHYASGTTFAGRLLLNSPDWRVKPTLAPALETGALTRGAPWFLMQRAFGLGAASSKTPDPTTARWRSLRAHSFYGSGMYVVGVSVAKLRGQAGRDDRGLVKR</sequence>
<name>A0A3L8PKR0_9ACTN</name>
<keyword evidence="2" id="KW-1185">Reference proteome</keyword>
<dbReference type="Pfam" id="PF11158">
    <property type="entry name" value="DUF2938"/>
    <property type="match status" value="1"/>
</dbReference>
<reference evidence="1 2" key="1">
    <citation type="submission" date="2018-10" db="EMBL/GenBank/DDBJ databases">
        <title>Aeromicrobium sp. 9W16Y-2 whole genome shotgun sequence.</title>
        <authorList>
            <person name="Li F."/>
        </authorList>
    </citation>
    <scope>NUCLEOTIDE SEQUENCE [LARGE SCALE GENOMIC DNA]</scope>
    <source>
        <strain evidence="1 2">9W16Y-2</strain>
    </source>
</reference>
<dbReference type="EMBL" id="RDBF01000010">
    <property type="protein sequence ID" value="RLV55178.1"/>
    <property type="molecule type" value="Genomic_DNA"/>
</dbReference>
<evidence type="ECO:0000313" key="2">
    <source>
        <dbReference type="Proteomes" id="UP000282515"/>
    </source>
</evidence>
<dbReference type="PROSITE" id="PS51257">
    <property type="entry name" value="PROKAR_LIPOPROTEIN"/>
    <property type="match status" value="1"/>
</dbReference>